<dbReference type="CDD" id="cd01249">
    <property type="entry name" value="BAR-PH_GRAF_family"/>
    <property type="match status" value="1"/>
</dbReference>
<name>A0A9N9S2F7_9DIPT</name>
<dbReference type="SUPFAM" id="SSF48350">
    <property type="entry name" value="GTPase activation domain, GAP"/>
    <property type="match status" value="1"/>
</dbReference>
<feature type="region of interest" description="Disordered" evidence="5">
    <location>
        <begin position="657"/>
        <end position="690"/>
    </location>
</feature>
<keyword evidence="2" id="KW-0343">GTPase activation</keyword>
<dbReference type="InterPro" id="IPR047225">
    <property type="entry name" value="PH_GRAF"/>
</dbReference>
<dbReference type="GO" id="GO:0005096">
    <property type="term" value="F:GTPase activator activity"/>
    <property type="evidence" value="ECO:0007669"/>
    <property type="project" value="UniProtKB-KW"/>
</dbReference>
<accession>A0A9N9S2F7</accession>
<keyword evidence="4" id="KW-0175">Coiled coil</keyword>
<dbReference type="InterPro" id="IPR047234">
    <property type="entry name" value="GRAF_fam"/>
</dbReference>
<dbReference type="SMART" id="SM00324">
    <property type="entry name" value="RhoGAP"/>
    <property type="match status" value="1"/>
</dbReference>
<evidence type="ECO:0000259" key="6">
    <source>
        <dbReference type="PROSITE" id="PS50002"/>
    </source>
</evidence>
<dbReference type="Pfam" id="PF00169">
    <property type="entry name" value="PH"/>
    <property type="match status" value="1"/>
</dbReference>
<dbReference type="InterPro" id="IPR008936">
    <property type="entry name" value="Rho_GTPase_activation_prot"/>
</dbReference>
<dbReference type="InterPro" id="IPR036028">
    <property type="entry name" value="SH3-like_dom_sf"/>
</dbReference>
<dbReference type="PROSITE" id="PS50003">
    <property type="entry name" value="PH_DOMAIN"/>
    <property type="match status" value="1"/>
</dbReference>
<dbReference type="InterPro" id="IPR004148">
    <property type="entry name" value="BAR_dom"/>
</dbReference>
<feature type="domain" description="Rho-GAP" evidence="8">
    <location>
        <begin position="389"/>
        <end position="580"/>
    </location>
</feature>
<evidence type="ECO:0000259" key="8">
    <source>
        <dbReference type="PROSITE" id="PS50238"/>
    </source>
</evidence>
<dbReference type="GO" id="GO:0005737">
    <property type="term" value="C:cytoplasm"/>
    <property type="evidence" value="ECO:0007669"/>
    <property type="project" value="InterPro"/>
</dbReference>
<feature type="domain" description="SH3" evidence="6">
    <location>
        <begin position="944"/>
        <end position="1003"/>
    </location>
</feature>
<dbReference type="FunFam" id="1.20.1270.60:FF:000001">
    <property type="entry name" value="Rho GTPase-activating protein 26"/>
    <property type="match status" value="1"/>
</dbReference>
<feature type="compositionally biased region" description="Polar residues" evidence="5">
    <location>
        <begin position="677"/>
        <end position="690"/>
    </location>
</feature>
<gene>
    <name evidence="9" type="ORF">CHIRRI_LOCUS11700</name>
</gene>
<dbReference type="PANTHER" id="PTHR12552">
    <property type="entry name" value="OLIGOPHRENIN 1"/>
    <property type="match status" value="1"/>
</dbReference>
<dbReference type="InterPro" id="IPR027267">
    <property type="entry name" value="AH/BAR_dom_sf"/>
</dbReference>
<dbReference type="SUPFAM" id="SSF50729">
    <property type="entry name" value="PH domain-like"/>
    <property type="match status" value="1"/>
</dbReference>
<evidence type="ECO:0000256" key="2">
    <source>
        <dbReference type="ARBA" id="ARBA00022468"/>
    </source>
</evidence>
<dbReference type="OrthoDB" id="3183924at2759"/>
<dbReference type="InterPro" id="IPR001452">
    <property type="entry name" value="SH3_domain"/>
</dbReference>
<dbReference type="AlphaFoldDB" id="A0A9N9S2F7"/>
<evidence type="ECO:0000256" key="3">
    <source>
        <dbReference type="PROSITE-ProRule" id="PRU00192"/>
    </source>
</evidence>
<dbReference type="CDD" id="cd11882">
    <property type="entry name" value="SH3_GRAF-like"/>
    <property type="match status" value="1"/>
</dbReference>
<dbReference type="CDD" id="cd07602">
    <property type="entry name" value="BAR_RhoGAP_OPHN1-like"/>
    <property type="match status" value="1"/>
</dbReference>
<evidence type="ECO:0000256" key="4">
    <source>
        <dbReference type="SAM" id="Coils"/>
    </source>
</evidence>
<dbReference type="PROSITE" id="PS50238">
    <property type="entry name" value="RHOGAP"/>
    <property type="match status" value="1"/>
</dbReference>
<keyword evidence="1 3" id="KW-0728">SH3 domain</keyword>
<dbReference type="InterPro" id="IPR000198">
    <property type="entry name" value="RhoGAP_dom"/>
</dbReference>
<dbReference type="EMBL" id="OU895879">
    <property type="protein sequence ID" value="CAG9808864.1"/>
    <property type="molecule type" value="Genomic_DNA"/>
</dbReference>
<dbReference type="InterPro" id="IPR011993">
    <property type="entry name" value="PH-like_dom_sf"/>
</dbReference>
<dbReference type="Gene3D" id="2.30.30.40">
    <property type="entry name" value="SH3 Domains"/>
    <property type="match status" value="1"/>
</dbReference>
<feature type="region of interest" description="Disordered" evidence="5">
    <location>
        <begin position="588"/>
        <end position="607"/>
    </location>
</feature>
<proteinExistence type="predicted"/>
<feature type="region of interest" description="Disordered" evidence="5">
    <location>
        <begin position="884"/>
        <end position="930"/>
    </location>
</feature>
<feature type="region of interest" description="Disordered" evidence="5">
    <location>
        <begin position="825"/>
        <end position="853"/>
    </location>
</feature>
<dbReference type="Pfam" id="PF14604">
    <property type="entry name" value="SH3_9"/>
    <property type="match status" value="1"/>
</dbReference>
<dbReference type="Pfam" id="PF00620">
    <property type="entry name" value="RhoGAP"/>
    <property type="match status" value="1"/>
</dbReference>
<feature type="compositionally biased region" description="Low complexity" evidence="5">
    <location>
        <begin position="884"/>
        <end position="895"/>
    </location>
</feature>
<keyword evidence="10" id="KW-1185">Reference proteome</keyword>
<organism evidence="9 10">
    <name type="scientific">Chironomus riparius</name>
    <dbReference type="NCBI Taxonomy" id="315576"/>
    <lineage>
        <taxon>Eukaryota</taxon>
        <taxon>Metazoa</taxon>
        <taxon>Ecdysozoa</taxon>
        <taxon>Arthropoda</taxon>
        <taxon>Hexapoda</taxon>
        <taxon>Insecta</taxon>
        <taxon>Pterygota</taxon>
        <taxon>Neoptera</taxon>
        <taxon>Endopterygota</taxon>
        <taxon>Diptera</taxon>
        <taxon>Nematocera</taxon>
        <taxon>Chironomoidea</taxon>
        <taxon>Chironomidae</taxon>
        <taxon>Chironominae</taxon>
        <taxon>Chironomus</taxon>
    </lineage>
</organism>
<dbReference type="GO" id="GO:0007165">
    <property type="term" value="P:signal transduction"/>
    <property type="evidence" value="ECO:0007669"/>
    <property type="project" value="InterPro"/>
</dbReference>
<evidence type="ECO:0008006" key="11">
    <source>
        <dbReference type="Google" id="ProtNLM"/>
    </source>
</evidence>
<dbReference type="InterPro" id="IPR001849">
    <property type="entry name" value="PH_domain"/>
</dbReference>
<evidence type="ECO:0000313" key="9">
    <source>
        <dbReference type="EMBL" id="CAG9808864.1"/>
    </source>
</evidence>
<dbReference type="Gene3D" id="2.30.29.30">
    <property type="entry name" value="Pleckstrin-homology domain (PH domain)/Phosphotyrosine-binding domain (PTB)"/>
    <property type="match status" value="1"/>
</dbReference>
<reference evidence="9" key="1">
    <citation type="submission" date="2022-01" db="EMBL/GenBank/DDBJ databases">
        <authorList>
            <person name="King R."/>
        </authorList>
    </citation>
    <scope>NUCLEOTIDE SEQUENCE</scope>
</reference>
<feature type="compositionally biased region" description="Low complexity" evidence="5">
    <location>
        <begin position="911"/>
        <end position="920"/>
    </location>
</feature>
<dbReference type="Proteomes" id="UP001153620">
    <property type="component" value="Chromosome 3"/>
</dbReference>
<evidence type="ECO:0000259" key="7">
    <source>
        <dbReference type="PROSITE" id="PS50003"/>
    </source>
</evidence>
<dbReference type="Gene3D" id="1.20.1270.60">
    <property type="entry name" value="Arfaptin homology (AH) domain/BAR domain"/>
    <property type="match status" value="1"/>
</dbReference>
<dbReference type="SUPFAM" id="SSF103657">
    <property type="entry name" value="BAR/IMD domain-like"/>
    <property type="match status" value="1"/>
</dbReference>
<dbReference type="PANTHER" id="PTHR12552:SF1">
    <property type="entry name" value="RHO GTPASE-ACTIVATING PROTEIN GRAF"/>
    <property type="match status" value="1"/>
</dbReference>
<dbReference type="SMART" id="SM00233">
    <property type="entry name" value="PH"/>
    <property type="match status" value="1"/>
</dbReference>
<feature type="domain" description="PH" evidence="7">
    <location>
        <begin position="267"/>
        <end position="372"/>
    </location>
</feature>
<feature type="compositionally biased region" description="Low complexity" evidence="5">
    <location>
        <begin position="837"/>
        <end position="853"/>
    </location>
</feature>
<reference evidence="9" key="2">
    <citation type="submission" date="2022-10" db="EMBL/GenBank/DDBJ databases">
        <authorList>
            <consortium name="ENA_rothamsted_submissions"/>
            <consortium name="culmorum"/>
            <person name="King R."/>
        </authorList>
    </citation>
    <scope>NUCLEOTIDE SEQUENCE</scope>
</reference>
<dbReference type="SUPFAM" id="SSF50044">
    <property type="entry name" value="SH3-domain"/>
    <property type="match status" value="1"/>
</dbReference>
<dbReference type="Gene3D" id="1.10.555.10">
    <property type="entry name" value="Rho GTPase activation protein"/>
    <property type="match status" value="1"/>
</dbReference>
<feature type="coiled-coil region" evidence="4">
    <location>
        <begin position="19"/>
        <end position="53"/>
    </location>
</feature>
<protein>
    <recommendedName>
        <fullName evidence="11">Rho GTPase-activating protein 26</fullName>
    </recommendedName>
</protein>
<dbReference type="PROSITE" id="PS50002">
    <property type="entry name" value="SH3"/>
    <property type="match status" value="1"/>
</dbReference>
<evidence type="ECO:0000256" key="1">
    <source>
        <dbReference type="ARBA" id="ARBA00022443"/>
    </source>
</evidence>
<dbReference type="SMART" id="SM00326">
    <property type="entry name" value="SH3"/>
    <property type="match status" value="1"/>
</dbReference>
<dbReference type="Pfam" id="PF16746">
    <property type="entry name" value="BAR_3"/>
    <property type="match status" value="1"/>
</dbReference>
<evidence type="ECO:0000313" key="10">
    <source>
        <dbReference type="Proteomes" id="UP001153620"/>
    </source>
</evidence>
<evidence type="ECO:0000256" key="5">
    <source>
        <dbReference type="SAM" id="MobiDB-lite"/>
    </source>
</evidence>
<sequence length="1003" mass="114414">MVISGGLAPLEFADCLLDSPDFRENLNRHEKELEKTSQQIKRIIKEIKDLMQAAKSLSRCQRTLAKSLNEFNFECIGSTQTDDEQVIAASLKQFSKLISAIEDERDNMLDRAHDQIVVPLEGFRKDAIGSVKEKKKQHDKKTAKFCTAQEKILSLSSKKPETVVVEADAALDMLKREYIHESLNYVLKIQEVQERIKFEFVEILLGFMSGWLVFYHLGHEVAEDAKEYMTDLQHKVQKTREGYTEFREIAKELKSKYMHFQLKPESEFTNQGYLYLMEKKAFTATWQKYYCTYKKENKQFTMLQYNQQIPGRIQSTPEKLTLASCIRCISDFEKRFCFDLTFDQKPTIVYTFQALSEKDRKVWLDAMDGKEPVYLTPGKSTNTVQEDEYILDEVGFAFVKKCIETLEKRGLEEEGLYRVSGVGTKINKLLQLGLDGKKTESERLTVFTEEQHLDVLESKTIASALKQYLRKLKEPLMTYRYFNGFLAAAKQEQHIQRISDVHALTHRLPKNHFEMLDIIVQHLKKVASKSHKNKMSIFNLGVVFGPTLLKASEDSLAAVLEIKFNNLVIEILIENYELIFKNQPGKSSDYVSRNSSLSPPFQRSSNYNYRESSAVGEQRSHYPQPIRVVAKSNYTDPIMSSSLQSIPNGVSLYHSTTSTTGSSNINQHGNRNHRFQGGNSQQSTPPSYSLYETKSSTNINQKSLSPIMRGGDASLSSRELSSVTNYLKSASPPTTLNNNSYQNAIYVQKQQFYNNVNKFARDNAPSATTNLSRSGGLLDSSYGTVTNQPLSQQLHNKSVHHNILTSSDTNLSKLFDRVHSSDESVCSSSSRDLNLISQQQQQQQQSQQNQQSQHHYPLYGTTRELNKSISGSNKQLNIWSDFPRQPQSQTQQPQTQPVPPQKIYNDVISTSHSNNNGSGHIPKKQERGHKDKDEIVKAKPYNIQQNCRVRTLYACLAENEGELSFEPNQIIINVCRSNEPGWLHGTLNGKSGLIPENYCEFLN</sequence>